<dbReference type="SMART" id="SM00052">
    <property type="entry name" value="EAL"/>
    <property type="match status" value="1"/>
</dbReference>
<dbReference type="Proteomes" id="UP000536746">
    <property type="component" value="Unassembled WGS sequence"/>
</dbReference>
<evidence type="ECO:0000313" key="2">
    <source>
        <dbReference type="EMBL" id="NUU03805.1"/>
    </source>
</evidence>
<reference evidence="2 3" key="1">
    <citation type="journal article" date="2020" name="Front. Plant Sci.">
        <title>Isolation of Rhizosphere Bacteria That Improve Quality and Water Stress Tolerance in Greenhouse Ornamentals.</title>
        <authorList>
            <person name="Nordstedt N.P."/>
            <person name="Jones M.L."/>
        </authorList>
    </citation>
    <scope>NUCLEOTIDE SEQUENCE [LARGE SCALE GENOMIC DNA]</scope>
    <source>
        <strain evidence="2 3">C6C2</strain>
    </source>
</reference>
<dbReference type="SUPFAM" id="SSF141868">
    <property type="entry name" value="EAL domain-like"/>
    <property type="match status" value="1"/>
</dbReference>
<dbReference type="Pfam" id="PF00563">
    <property type="entry name" value="EAL"/>
    <property type="match status" value="1"/>
</dbReference>
<proteinExistence type="predicted"/>
<dbReference type="SUPFAM" id="SSF55781">
    <property type="entry name" value="GAF domain-like"/>
    <property type="match status" value="1"/>
</dbReference>
<evidence type="ECO:0000313" key="3">
    <source>
        <dbReference type="Proteomes" id="UP000536746"/>
    </source>
</evidence>
<evidence type="ECO:0000259" key="1">
    <source>
        <dbReference type="PROSITE" id="PS50883"/>
    </source>
</evidence>
<dbReference type="SUPFAM" id="SSF55073">
    <property type="entry name" value="Nucleotide cyclase"/>
    <property type="match status" value="1"/>
</dbReference>
<dbReference type="Gene3D" id="3.20.20.450">
    <property type="entry name" value="EAL domain"/>
    <property type="match status" value="1"/>
</dbReference>
<dbReference type="InterPro" id="IPR029016">
    <property type="entry name" value="GAF-like_dom_sf"/>
</dbReference>
<dbReference type="PROSITE" id="PS50883">
    <property type="entry name" value="EAL"/>
    <property type="match status" value="1"/>
</dbReference>
<dbReference type="InterPro" id="IPR035919">
    <property type="entry name" value="EAL_sf"/>
</dbReference>
<dbReference type="RefSeq" id="WP_079217438.1">
    <property type="nucleotide sequence ID" value="NZ_CP018845.1"/>
</dbReference>
<dbReference type="PANTHER" id="PTHR33121:SF19">
    <property type="entry name" value="CYCLIC DI-GMP PHOSPHODIESTERASE PA2567"/>
    <property type="match status" value="1"/>
</dbReference>
<accession>A0ABX2M347</accession>
<dbReference type="EMBL" id="JABFMT010000028">
    <property type="protein sequence ID" value="NUU03805.1"/>
    <property type="molecule type" value="Genomic_DNA"/>
</dbReference>
<name>A0ABX2M347_9BURK</name>
<organism evidence="2 3">
    <name type="scientific">Herbaspirillum robiniae</name>
    <dbReference type="NCBI Taxonomy" id="2014887"/>
    <lineage>
        <taxon>Bacteria</taxon>
        <taxon>Pseudomonadati</taxon>
        <taxon>Pseudomonadota</taxon>
        <taxon>Betaproteobacteria</taxon>
        <taxon>Burkholderiales</taxon>
        <taxon>Oxalobacteraceae</taxon>
        <taxon>Herbaspirillum</taxon>
    </lineage>
</organism>
<dbReference type="Gene3D" id="3.30.450.40">
    <property type="match status" value="1"/>
</dbReference>
<dbReference type="InterPro" id="IPR043128">
    <property type="entry name" value="Rev_trsase/Diguanyl_cyclase"/>
</dbReference>
<protein>
    <submittedName>
        <fullName evidence="2">EAL domain-containing protein</fullName>
    </submittedName>
</protein>
<dbReference type="Gene3D" id="3.30.70.270">
    <property type="match status" value="1"/>
</dbReference>
<dbReference type="Pfam" id="PF01590">
    <property type="entry name" value="GAF"/>
    <property type="match status" value="1"/>
</dbReference>
<dbReference type="InterPro" id="IPR001633">
    <property type="entry name" value="EAL_dom"/>
</dbReference>
<dbReference type="InterPro" id="IPR029787">
    <property type="entry name" value="Nucleotide_cyclase"/>
</dbReference>
<feature type="domain" description="EAL" evidence="1">
    <location>
        <begin position="349"/>
        <end position="602"/>
    </location>
</feature>
<dbReference type="InterPro" id="IPR003018">
    <property type="entry name" value="GAF"/>
</dbReference>
<dbReference type="SMART" id="SM00065">
    <property type="entry name" value="GAF"/>
    <property type="match status" value="1"/>
</dbReference>
<dbReference type="InterPro" id="IPR050706">
    <property type="entry name" value="Cyclic-di-GMP_PDE-like"/>
</dbReference>
<dbReference type="CDD" id="cd01948">
    <property type="entry name" value="EAL"/>
    <property type="match status" value="1"/>
</dbReference>
<gene>
    <name evidence="2" type="ORF">HNO84_19510</name>
</gene>
<sequence>MAEANAHALAVPEEELQRLAALHSLHLLDSGASEDLDNITRLCAGIFGVTGAYVSLIDAERQWVKSQSGPDMCAPSREQSFCHYTVAQRAVMVVEDAAADPRFAGNPMVTGAPHIRFYAGAPLITPDGHAIGALCVTATEARSFTPAQRRQLQQLAALAMSQMLLRRAVGRVDALTGMPNKYQLQEDLEALARLRVADDDTAATPGPRTLAYIDMPDANTAFEIASVLGMRVYDDLVRNVGARLQQMTAGRADVYHVTDARFALLSHEGHERDFAQQLRELTPALEQPVHSMTLPLNLPSYGGIVRVEAQREALLDAPRKAVAALHEAFTRQRRWADYDADADVRHQRSFRLLNDIPEAIQSEHGFQLAYQPKLDLKTDAYHGAEALLRWQHRELGAISPAEFIPLVERTALIRPVSDWVITAALKQMAAWRGEGMHLKLAINLSAPNFEEGDIVKRLERACIEADIAPAMVEIECTEGLWMQSPAVLKMLHEIRALGMGLALDDFGTGYSNFAYLQQVPASVVKIDQSLIRNLDASPRDRRIVQSLIALAKELDYRIVAEGVETAQTLQMIRDWGVDEAQGYYLARPLAPAAFANHVRSAATTMLQ</sequence>
<keyword evidence="3" id="KW-1185">Reference proteome</keyword>
<comment type="caution">
    <text evidence="2">The sequence shown here is derived from an EMBL/GenBank/DDBJ whole genome shotgun (WGS) entry which is preliminary data.</text>
</comment>
<dbReference type="PANTHER" id="PTHR33121">
    <property type="entry name" value="CYCLIC DI-GMP PHOSPHODIESTERASE PDEF"/>
    <property type="match status" value="1"/>
</dbReference>